<dbReference type="PANTHER" id="PTHR21262:SF31">
    <property type="entry name" value="GTP PYROPHOSPHOKINASE"/>
    <property type="match status" value="1"/>
</dbReference>
<dbReference type="Gene3D" id="3.30.460.10">
    <property type="entry name" value="Beta Polymerase, domain 2"/>
    <property type="match status" value="1"/>
</dbReference>
<comment type="pathway">
    <text evidence="1">Purine metabolism.</text>
</comment>
<dbReference type="GO" id="GO:0016301">
    <property type="term" value="F:kinase activity"/>
    <property type="evidence" value="ECO:0007669"/>
    <property type="project" value="UniProtKB-KW"/>
</dbReference>
<dbReference type="InterPro" id="IPR012676">
    <property type="entry name" value="TGS-like"/>
</dbReference>
<dbReference type="InterPro" id="IPR004095">
    <property type="entry name" value="TGS"/>
</dbReference>
<dbReference type="InterPro" id="IPR002912">
    <property type="entry name" value="ACT_dom"/>
</dbReference>
<dbReference type="Pfam" id="PF02824">
    <property type="entry name" value="TGS"/>
    <property type="match status" value="1"/>
</dbReference>
<accession>A0A841GQT1</accession>
<organism evidence="6 7">
    <name type="scientific">Longimicrobium terrae</name>
    <dbReference type="NCBI Taxonomy" id="1639882"/>
    <lineage>
        <taxon>Bacteria</taxon>
        <taxon>Pseudomonadati</taxon>
        <taxon>Gemmatimonadota</taxon>
        <taxon>Longimicrobiia</taxon>
        <taxon>Longimicrobiales</taxon>
        <taxon>Longimicrobiaceae</taxon>
        <taxon>Longimicrobium</taxon>
    </lineage>
</organism>
<evidence type="ECO:0000256" key="1">
    <source>
        <dbReference type="ARBA" id="ARBA00025704"/>
    </source>
</evidence>
<feature type="domain" description="ACT" evidence="3">
    <location>
        <begin position="660"/>
        <end position="733"/>
    </location>
</feature>
<dbReference type="SMART" id="SM00471">
    <property type="entry name" value="HDc"/>
    <property type="match status" value="1"/>
</dbReference>
<dbReference type="InterPro" id="IPR004811">
    <property type="entry name" value="RelA/Spo_fam"/>
</dbReference>
<dbReference type="Proteomes" id="UP000582837">
    <property type="component" value="Unassembled WGS sequence"/>
</dbReference>
<dbReference type="Pfam" id="PF13291">
    <property type="entry name" value="ACT_4"/>
    <property type="match status" value="1"/>
</dbReference>
<dbReference type="EC" id="2.7.6.5" evidence="6"/>
<evidence type="ECO:0000313" key="7">
    <source>
        <dbReference type="Proteomes" id="UP000582837"/>
    </source>
</evidence>
<dbReference type="InterPro" id="IPR012675">
    <property type="entry name" value="Beta-grasp_dom_sf"/>
</dbReference>
<dbReference type="InterPro" id="IPR043519">
    <property type="entry name" value="NT_sf"/>
</dbReference>
<reference evidence="6 7" key="1">
    <citation type="submission" date="2020-08" db="EMBL/GenBank/DDBJ databases">
        <title>Genomic Encyclopedia of Type Strains, Phase IV (KMG-IV): sequencing the most valuable type-strain genomes for metagenomic binning, comparative biology and taxonomic classification.</title>
        <authorList>
            <person name="Goeker M."/>
        </authorList>
    </citation>
    <scope>NUCLEOTIDE SEQUENCE [LARGE SCALE GENOMIC DNA]</scope>
    <source>
        <strain evidence="6 7">DSM 29007</strain>
    </source>
</reference>
<dbReference type="CDD" id="cd00077">
    <property type="entry name" value="HDc"/>
    <property type="match status" value="1"/>
</dbReference>
<dbReference type="GO" id="GO:0015969">
    <property type="term" value="P:guanosine tetraphosphate metabolic process"/>
    <property type="evidence" value="ECO:0007669"/>
    <property type="project" value="InterPro"/>
</dbReference>
<dbReference type="GO" id="GO:0015949">
    <property type="term" value="P:nucleobase-containing small molecule interconversion"/>
    <property type="evidence" value="ECO:0007669"/>
    <property type="project" value="UniProtKB-ARBA"/>
</dbReference>
<dbReference type="GO" id="GO:0008728">
    <property type="term" value="F:GTP diphosphokinase activity"/>
    <property type="evidence" value="ECO:0007669"/>
    <property type="project" value="UniProtKB-EC"/>
</dbReference>
<dbReference type="InterPro" id="IPR045600">
    <property type="entry name" value="RelA/SpoT_AH_RIS"/>
</dbReference>
<dbReference type="RefSeq" id="WP_183685468.1">
    <property type="nucleotide sequence ID" value="NZ_JACHIA010000001.1"/>
</dbReference>
<gene>
    <name evidence="6" type="ORF">HNQ61_000170</name>
</gene>
<comment type="similarity">
    <text evidence="2">Belongs to the relA/spoT family.</text>
</comment>
<keyword evidence="6" id="KW-0418">Kinase</keyword>
<evidence type="ECO:0000256" key="2">
    <source>
        <dbReference type="RuleBase" id="RU003847"/>
    </source>
</evidence>
<dbReference type="InterPro" id="IPR033655">
    <property type="entry name" value="TGS_RelA/SpoT"/>
</dbReference>
<dbReference type="InterPro" id="IPR045865">
    <property type="entry name" value="ACT-like_dom_sf"/>
</dbReference>
<dbReference type="InterPro" id="IPR006674">
    <property type="entry name" value="HD_domain"/>
</dbReference>
<evidence type="ECO:0000259" key="5">
    <source>
        <dbReference type="PROSITE" id="PS51880"/>
    </source>
</evidence>
<dbReference type="PANTHER" id="PTHR21262">
    <property type="entry name" value="GUANOSINE-3',5'-BIS DIPHOSPHATE 3'-PYROPHOSPHOHYDROLASE"/>
    <property type="match status" value="1"/>
</dbReference>
<dbReference type="AlphaFoldDB" id="A0A841GQT1"/>
<dbReference type="FunFam" id="3.30.460.10:FF:000001">
    <property type="entry name" value="GTP pyrophosphokinase RelA"/>
    <property type="match status" value="1"/>
</dbReference>
<dbReference type="NCBIfam" id="TIGR00691">
    <property type="entry name" value="spoT_relA"/>
    <property type="match status" value="1"/>
</dbReference>
<evidence type="ECO:0000313" key="6">
    <source>
        <dbReference type="EMBL" id="MBB6068559.1"/>
    </source>
</evidence>
<dbReference type="Pfam" id="PF13328">
    <property type="entry name" value="HD_4"/>
    <property type="match status" value="1"/>
</dbReference>
<dbReference type="SUPFAM" id="SSF81271">
    <property type="entry name" value="TGS-like"/>
    <property type="match status" value="1"/>
</dbReference>
<dbReference type="SUPFAM" id="SSF109604">
    <property type="entry name" value="HD-domain/PDEase-like"/>
    <property type="match status" value="1"/>
</dbReference>
<dbReference type="Pfam" id="PF19296">
    <property type="entry name" value="RelA_AH_RIS"/>
    <property type="match status" value="1"/>
</dbReference>
<sequence>MASPAPLLPAAEQALEHARGTLPPELFSAVEPYADRLDLDLISRAYEFSSVAHAGQKRHSGEDYIVHCIEVARILADLHLDSATIAGGLIHDVVEDTSATLDDVRAAFGPEVATVVDGLTKIAKVQFRTSTEQQVENFRKLLLSMAQDARVILIKLADRLHNMRTLDYLREEKQHRIALETRDIYAPLAHRLGVAALKWELEDLCFKYLEPEPYRELARKVSEKRREREEWIENLRAPLSAELQESGINCDVTGRPKHLWSIYRKMVHREKNYDEIYDLMAVRVIVDTIADCYHALGVIHNRWTPLTERFHDYIATPKSNMYQSLHTTIFGPGGRLYEIQIRTRDMHRTAEYGIAAHWKYKDRDGGPRGDDVDETLTWFRQVLEWQQETREPEEFMEFLRIDLFQDEIFVFTPMGDVKQLPKGATPIDFAFAVHTEVGLHCAGARVNGRITPITRELKNGDQVEVMTDAKQRPSRDWLAFVKTARARNKIRQWIKEEEFGDSVRLGREFIEREIRKARRDKVSDDRFSVAARTLDQPDADHLFAALGRGDLGPSAVMRALWPETAEEQQKAPSAFERLVSRVRREPNAAVRIQGMSNLMVRYSQCCQPVPGDKVVGYVTRGRGVSIHRIDCPNILQLQGHPERRVEIDWDGDGTDRFLVRLAMEGSDRRGLFADIASAISATNTNIKSADINADQHGMRGDFVVEVENLAHLNRVLNAIKKVKGVVRVERREQPELEAAEN</sequence>
<dbReference type="SUPFAM" id="SSF81301">
    <property type="entry name" value="Nucleotidyltransferase"/>
    <property type="match status" value="1"/>
</dbReference>
<dbReference type="PROSITE" id="PS51880">
    <property type="entry name" value="TGS"/>
    <property type="match status" value="1"/>
</dbReference>
<dbReference type="InterPro" id="IPR007685">
    <property type="entry name" value="RelA_SpoT"/>
</dbReference>
<proteinExistence type="inferred from homology"/>
<dbReference type="PROSITE" id="PS51671">
    <property type="entry name" value="ACT"/>
    <property type="match status" value="1"/>
</dbReference>
<dbReference type="FunFam" id="3.10.20.30:FF:000002">
    <property type="entry name" value="GTP pyrophosphokinase (RelA/SpoT)"/>
    <property type="match status" value="1"/>
</dbReference>
<dbReference type="SMART" id="SM00954">
    <property type="entry name" value="RelA_SpoT"/>
    <property type="match status" value="1"/>
</dbReference>
<evidence type="ECO:0000259" key="4">
    <source>
        <dbReference type="PROSITE" id="PS51831"/>
    </source>
</evidence>
<dbReference type="CDD" id="cd05399">
    <property type="entry name" value="NT_Rel-Spo_like"/>
    <property type="match status" value="1"/>
</dbReference>
<dbReference type="Gene3D" id="3.10.20.30">
    <property type="match status" value="1"/>
</dbReference>
<dbReference type="PROSITE" id="PS51831">
    <property type="entry name" value="HD"/>
    <property type="match status" value="1"/>
</dbReference>
<dbReference type="GO" id="GO:0005886">
    <property type="term" value="C:plasma membrane"/>
    <property type="evidence" value="ECO:0007669"/>
    <property type="project" value="TreeGrafter"/>
</dbReference>
<dbReference type="Gene3D" id="3.30.70.260">
    <property type="match status" value="1"/>
</dbReference>
<dbReference type="CDD" id="cd04876">
    <property type="entry name" value="ACT_RelA-SpoT"/>
    <property type="match status" value="1"/>
</dbReference>
<dbReference type="SUPFAM" id="SSF55021">
    <property type="entry name" value="ACT-like"/>
    <property type="match status" value="1"/>
</dbReference>
<dbReference type="CDD" id="cd01668">
    <property type="entry name" value="TGS_RSH"/>
    <property type="match status" value="1"/>
</dbReference>
<dbReference type="EMBL" id="JACHIA010000001">
    <property type="protein sequence ID" value="MBB6068559.1"/>
    <property type="molecule type" value="Genomic_DNA"/>
</dbReference>
<name>A0A841GQT1_9BACT</name>
<dbReference type="Gene3D" id="1.10.3210.10">
    <property type="entry name" value="Hypothetical protein af1432"/>
    <property type="match status" value="1"/>
</dbReference>
<feature type="domain" description="HD" evidence="4">
    <location>
        <begin position="64"/>
        <end position="163"/>
    </location>
</feature>
<dbReference type="FunFam" id="1.10.3210.10:FF:000001">
    <property type="entry name" value="GTP pyrophosphokinase RelA"/>
    <property type="match status" value="1"/>
</dbReference>
<comment type="caution">
    <text evidence="6">The sequence shown here is derived from an EMBL/GenBank/DDBJ whole genome shotgun (WGS) entry which is preliminary data.</text>
</comment>
<keyword evidence="6" id="KW-0808">Transferase</keyword>
<protein>
    <submittedName>
        <fullName evidence="6">GTP pyrophosphokinase</fullName>
        <ecNumber evidence="6">2.7.6.5</ecNumber>
    </submittedName>
</protein>
<feature type="domain" description="TGS" evidence="5">
    <location>
        <begin position="406"/>
        <end position="467"/>
    </location>
</feature>
<dbReference type="InterPro" id="IPR003607">
    <property type="entry name" value="HD/PDEase_dom"/>
</dbReference>
<keyword evidence="7" id="KW-1185">Reference proteome</keyword>
<evidence type="ECO:0000259" key="3">
    <source>
        <dbReference type="PROSITE" id="PS51671"/>
    </source>
</evidence>
<comment type="function">
    <text evidence="2">In eubacteria ppGpp (guanosine 3'-diphosphate 5'-diphosphate) is a mediator of the stringent response that coordinates a variety of cellular activities in response to changes in nutritional abundance.</text>
</comment>
<dbReference type="Pfam" id="PF04607">
    <property type="entry name" value="RelA_SpoT"/>
    <property type="match status" value="1"/>
</dbReference>